<dbReference type="InterPro" id="IPR008969">
    <property type="entry name" value="CarboxyPept-like_regulatory"/>
</dbReference>
<evidence type="ECO:0000256" key="7">
    <source>
        <dbReference type="PROSITE-ProRule" id="PRU01360"/>
    </source>
</evidence>
<dbReference type="Pfam" id="PF13715">
    <property type="entry name" value="CarbopepD_reg_2"/>
    <property type="match status" value="1"/>
</dbReference>
<proteinExistence type="inferred from homology"/>
<dbReference type="SUPFAM" id="SSF56935">
    <property type="entry name" value="Porins"/>
    <property type="match status" value="1"/>
</dbReference>
<accession>A0AA49GUP1</accession>
<dbReference type="NCBIfam" id="TIGR04057">
    <property type="entry name" value="SusC_RagA_signa"/>
    <property type="match status" value="1"/>
</dbReference>
<reference evidence="10" key="1">
    <citation type="journal article" date="2023" name="Comput. Struct. Biotechnol. J.">
        <title>Discovery of a novel marine Bacteroidetes with a rich repertoire of carbohydrate-active enzymes.</title>
        <authorList>
            <person name="Chen B."/>
            <person name="Liu G."/>
            <person name="Chen Q."/>
            <person name="Wang H."/>
            <person name="Liu L."/>
            <person name="Tang K."/>
        </authorList>
    </citation>
    <scope>NUCLEOTIDE SEQUENCE</scope>
    <source>
        <strain evidence="10">TK19036</strain>
    </source>
</reference>
<feature type="signal peptide" evidence="8">
    <location>
        <begin position="1"/>
        <end position="32"/>
    </location>
</feature>
<comment type="subcellular location">
    <subcellularLocation>
        <location evidence="1 7">Cell outer membrane</location>
        <topology evidence="1 7">Multi-pass membrane protein</topology>
    </subcellularLocation>
</comment>
<keyword evidence="5 7" id="KW-0472">Membrane</keyword>
<dbReference type="EMBL" id="CP120682">
    <property type="protein sequence ID" value="WKN39029.1"/>
    <property type="molecule type" value="Genomic_DNA"/>
</dbReference>
<dbReference type="InterPro" id="IPR039426">
    <property type="entry name" value="TonB-dep_rcpt-like"/>
</dbReference>
<comment type="similarity">
    <text evidence="7">Belongs to the TonB-dependent receptor family.</text>
</comment>
<evidence type="ECO:0000256" key="4">
    <source>
        <dbReference type="ARBA" id="ARBA00022692"/>
    </source>
</evidence>
<dbReference type="NCBIfam" id="TIGR04056">
    <property type="entry name" value="OMP_RagA_SusC"/>
    <property type="match status" value="1"/>
</dbReference>
<protein>
    <submittedName>
        <fullName evidence="10">SusC/RagA family TonB-linked outer membrane protein</fullName>
    </submittedName>
</protein>
<keyword evidence="4 7" id="KW-0812">Transmembrane</keyword>
<feature type="chain" id="PRO_5041416273" evidence="8">
    <location>
        <begin position="33"/>
        <end position="1142"/>
    </location>
</feature>
<sequence length="1142" mass="124074">MKKRHYKLLLKVAGYSCISIVCQVLLVSLCLAHDVGAQKAKSVHDVNINALYENVSLAEVFSDIESKTDFVFTFDNKDNFLKDRYSRTAGKTTVAAILKDISKASRLIFQQINNNISVRKQQAGEEGKQPAIILGAVIEVSGTVTSKADGGGLPGVNVLVKNTSIGTVTDIDGRYSLSVADENDTLVFSSIGFMIQEVPINGMTVIDVALGEDIQSLEEVVVTALGISREKAALPYAVTEVKGETFTKARENNLGNALSGRIAGVNATSTATGPSGSSRVIIRGNGSLNGDNQPLYVVNGMPIDNTNQGSPGTYGGIDRGDGLLSINPDDIESISVLKGGTAAALYGSRAANGVILITTKSGMAQQGIGVEFNSTYTLEAPRSLPDWQYQYGSGSRGVAPNTQAEAIANGRISWGAPLDGSMVIQPDGESRPYVAQKDNIQNFYNTGKTFSNTLALNGGNETANFRFSVSNMDNSGIVPGNTVNRKTFNLSANATLAKKVVFQGKAQYNIEETENRPYTADFTLNPNAGAQLIATNIDVRTLSPGYGEDGFELPWSDYIYSTNPYFAINKARNGDDRRRFIGSFSTQYNITEAFYARARMGIDYFNLNGYNITPTGTAFNNRGSMDTNQNTTSETNVEAILGYNKNFGSFSVNAIAGGNQMHNSRSGINLNSGFFNVPFQYFIGNGSSQTFSQEFRETAINSLFASADIGFNNYLYLSLTGRQDWFSTLPKESNSLFYPSVGLSFVFSDAWESRPSWLDHGKIRTSWAQVGGGAPDPYGLGLRYSAQAVPHLGQPLMEISGETIPNSLKPYTSTTYEMGIELKAFDNRFGADITLYNRTTTDDIVNASIPISSSYNSVALNVGEMQNRGIELMISGMLVSSQRGFNWDASFNMAYNQNEVLKIADGLEQLYLPGATTRTLNGWIYHFEGMPFGMIAGYRPMTNDDGQIVYNSANGLPLQSELMPLGRGVPPLTMGLNNNITYKNFALGFLLDGKFGAKIYSATNAYGTFYGLDKRTVENNVREDGVPVSGVNENGEAYSASVPAQTYYQGITFSITDQFVTDADFIKLRQLTFGYSFPNRILENTPFQSASLSFVARNLFLLYNQARNIDPESGYSNSNAQGLENFGVPTARSYGFNLNVRF</sequence>
<evidence type="ECO:0000256" key="1">
    <source>
        <dbReference type="ARBA" id="ARBA00004571"/>
    </source>
</evidence>
<dbReference type="GO" id="GO:0009279">
    <property type="term" value="C:cell outer membrane"/>
    <property type="evidence" value="ECO:0007669"/>
    <property type="project" value="UniProtKB-SubCell"/>
</dbReference>
<dbReference type="InterPro" id="IPR036942">
    <property type="entry name" value="Beta-barrel_TonB_sf"/>
</dbReference>
<gene>
    <name evidence="10" type="ORF">K4G66_09975</name>
</gene>
<evidence type="ECO:0000256" key="8">
    <source>
        <dbReference type="SAM" id="SignalP"/>
    </source>
</evidence>
<keyword evidence="8" id="KW-0732">Signal</keyword>
<keyword evidence="3 7" id="KW-1134">Transmembrane beta strand</keyword>
<dbReference type="InterPro" id="IPR012910">
    <property type="entry name" value="Plug_dom"/>
</dbReference>
<evidence type="ECO:0000256" key="5">
    <source>
        <dbReference type="ARBA" id="ARBA00023136"/>
    </source>
</evidence>
<evidence type="ECO:0000259" key="9">
    <source>
        <dbReference type="Pfam" id="PF07715"/>
    </source>
</evidence>
<dbReference type="InterPro" id="IPR023996">
    <property type="entry name" value="TonB-dep_OMP_SusC/RagA"/>
</dbReference>
<feature type="domain" description="TonB-dependent receptor plug" evidence="9">
    <location>
        <begin position="232"/>
        <end position="354"/>
    </location>
</feature>
<name>A0AA49GUP1_9BACT</name>
<dbReference type="Gene3D" id="2.40.170.20">
    <property type="entry name" value="TonB-dependent receptor, beta-barrel domain"/>
    <property type="match status" value="1"/>
</dbReference>
<reference evidence="10" key="2">
    <citation type="journal article" date="2024" name="Antonie Van Leeuwenhoek">
        <title>Roseihalotalea indica gen. nov., sp. nov., a halophilic Bacteroidetes from mesopelagic Southwest Indian Ocean with higher carbohydrate metabolic potential.</title>
        <authorList>
            <person name="Chen B."/>
            <person name="Zhang M."/>
            <person name="Lin D."/>
            <person name="Ye J."/>
            <person name="Tang K."/>
        </authorList>
    </citation>
    <scope>NUCLEOTIDE SEQUENCE</scope>
    <source>
        <strain evidence="10">TK19036</strain>
    </source>
</reference>
<dbReference type="PROSITE" id="PS52016">
    <property type="entry name" value="TONB_DEPENDENT_REC_3"/>
    <property type="match status" value="1"/>
</dbReference>
<dbReference type="InterPro" id="IPR023997">
    <property type="entry name" value="TonB-dep_OMP_SusC/RagA_CS"/>
</dbReference>
<evidence type="ECO:0000256" key="3">
    <source>
        <dbReference type="ARBA" id="ARBA00022452"/>
    </source>
</evidence>
<keyword evidence="6 7" id="KW-0998">Cell outer membrane</keyword>
<dbReference type="SUPFAM" id="SSF49464">
    <property type="entry name" value="Carboxypeptidase regulatory domain-like"/>
    <property type="match status" value="1"/>
</dbReference>
<keyword evidence="2 7" id="KW-0813">Transport</keyword>
<organism evidence="10">
    <name type="scientific">Roseihalotalea indica</name>
    <dbReference type="NCBI Taxonomy" id="2867963"/>
    <lineage>
        <taxon>Bacteria</taxon>
        <taxon>Pseudomonadati</taxon>
        <taxon>Bacteroidota</taxon>
        <taxon>Cytophagia</taxon>
        <taxon>Cytophagales</taxon>
        <taxon>Catalimonadaceae</taxon>
        <taxon>Roseihalotalea</taxon>
    </lineage>
</organism>
<evidence type="ECO:0000256" key="6">
    <source>
        <dbReference type="ARBA" id="ARBA00023237"/>
    </source>
</evidence>
<evidence type="ECO:0000313" key="10">
    <source>
        <dbReference type="EMBL" id="WKN39029.1"/>
    </source>
</evidence>
<dbReference type="InterPro" id="IPR037066">
    <property type="entry name" value="Plug_dom_sf"/>
</dbReference>
<dbReference type="Gene3D" id="2.170.130.10">
    <property type="entry name" value="TonB-dependent receptor, plug domain"/>
    <property type="match status" value="1"/>
</dbReference>
<evidence type="ECO:0000256" key="2">
    <source>
        <dbReference type="ARBA" id="ARBA00022448"/>
    </source>
</evidence>
<dbReference type="AlphaFoldDB" id="A0AA49GUP1"/>
<dbReference type="Pfam" id="PF07715">
    <property type="entry name" value="Plug"/>
    <property type="match status" value="1"/>
</dbReference>
<dbReference type="Gene3D" id="2.60.40.1120">
    <property type="entry name" value="Carboxypeptidase-like, regulatory domain"/>
    <property type="match status" value="1"/>
</dbReference>